<proteinExistence type="inferred from homology"/>
<dbReference type="InterPro" id="IPR050306">
    <property type="entry name" value="PfkB_Carbo_kinase"/>
</dbReference>
<dbReference type="STRING" id="476652.DEAC_c22300"/>
<dbReference type="RefSeq" id="WP_047810105.1">
    <property type="nucleotide sequence ID" value="NZ_LDZY01000007.1"/>
</dbReference>
<protein>
    <submittedName>
        <fullName evidence="8">2-dehydro-3-deoxygluconokinase</fullName>
        <ecNumber evidence="8">2.7.1.45</ecNumber>
    </submittedName>
</protein>
<evidence type="ECO:0000313" key="8">
    <source>
        <dbReference type="EMBL" id="KLU65600.1"/>
    </source>
</evidence>
<name>A0A0J1FQ33_9FIRM</name>
<dbReference type="PATRIC" id="fig|476652.3.peg.2310"/>
<keyword evidence="2 6" id="KW-0808">Transferase</keyword>
<evidence type="ECO:0000256" key="1">
    <source>
        <dbReference type="ARBA" id="ARBA00010688"/>
    </source>
</evidence>
<dbReference type="EC" id="2.7.1.45" evidence="8"/>
<dbReference type="Gene3D" id="3.40.1190.20">
    <property type="match status" value="1"/>
</dbReference>
<dbReference type="InterPro" id="IPR002173">
    <property type="entry name" value="Carboh/pur_kinase_PfkB_CS"/>
</dbReference>
<dbReference type="SUPFAM" id="SSF53613">
    <property type="entry name" value="Ribokinase-like"/>
    <property type="match status" value="1"/>
</dbReference>
<comment type="similarity">
    <text evidence="1 6">Belongs to the carbohydrate kinase PfkB family.</text>
</comment>
<comment type="caution">
    <text evidence="8">The sequence shown here is derived from an EMBL/GenBank/DDBJ whole genome shotgun (WGS) entry which is preliminary data.</text>
</comment>
<dbReference type="PANTHER" id="PTHR43085:SF1">
    <property type="entry name" value="PSEUDOURIDINE KINASE-RELATED"/>
    <property type="match status" value="1"/>
</dbReference>
<dbReference type="PANTHER" id="PTHR43085">
    <property type="entry name" value="HEXOKINASE FAMILY MEMBER"/>
    <property type="match status" value="1"/>
</dbReference>
<dbReference type="GO" id="GO:0008673">
    <property type="term" value="F:2-dehydro-3-deoxygluconokinase activity"/>
    <property type="evidence" value="ECO:0007669"/>
    <property type="project" value="UniProtKB-EC"/>
</dbReference>
<evidence type="ECO:0000256" key="4">
    <source>
        <dbReference type="ARBA" id="ARBA00022777"/>
    </source>
</evidence>
<dbReference type="InterPro" id="IPR011611">
    <property type="entry name" value="PfkB_dom"/>
</dbReference>
<keyword evidence="5" id="KW-0067">ATP-binding</keyword>
<dbReference type="GO" id="GO:0005524">
    <property type="term" value="F:ATP binding"/>
    <property type="evidence" value="ECO:0007669"/>
    <property type="project" value="UniProtKB-KW"/>
</dbReference>
<dbReference type="AlphaFoldDB" id="A0A0J1FQ33"/>
<dbReference type="Pfam" id="PF00294">
    <property type="entry name" value="PfkB"/>
    <property type="match status" value="1"/>
</dbReference>
<reference evidence="8 9" key="1">
    <citation type="submission" date="2015-06" db="EMBL/GenBank/DDBJ databases">
        <title>Draft genome of the moderately acidophilic sulfate reducer Candidatus Desulfosporosinus acididurans strain M1.</title>
        <authorList>
            <person name="Poehlein A."/>
            <person name="Petzsch P."/>
            <person name="Johnson B.D."/>
            <person name="Schloemann M."/>
            <person name="Daniel R."/>
            <person name="Muehling M."/>
        </authorList>
    </citation>
    <scope>NUCLEOTIDE SEQUENCE [LARGE SCALE GENOMIC DNA]</scope>
    <source>
        <strain evidence="8 9">M1</strain>
    </source>
</reference>
<evidence type="ECO:0000313" key="9">
    <source>
        <dbReference type="Proteomes" id="UP000036356"/>
    </source>
</evidence>
<evidence type="ECO:0000256" key="5">
    <source>
        <dbReference type="ARBA" id="ARBA00022840"/>
    </source>
</evidence>
<keyword evidence="3" id="KW-0547">Nucleotide-binding</keyword>
<dbReference type="InterPro" id="IPR029056">
    <property type="entry name" value="Ribokinase-like"/>
</dbReference>
<dbReference type="GO" id="GO:0008865">
    <property type="term" value="F:fructokinase activity"/>
    <property type="evidence" value="ECO:0007669"/>
    <property type="project" value="UniProtKB-ARBA"/>
</dbReference>
<dbReference type="PRINTS" id="PR00990">
    <property type="entry name" value="RIBOKINASE"/>
</dbReference>
<keyword evidence="9" id="KW-1185">Reference proteome</keyword>
<dbReference type="EMBL" id="LDZY01000007">
    <property type="protein sequence ID" value="KLU65600.1"/>
    <property type="molecule type" value="Genomic_DNA"/>
</dbReference>
<evidence type="ECO:0000256" key="6">
    <source>
        <dbReference type="RuleBase" id="RU003704"/>
    </source>
</evidence>
<accession>A0A0J1FQ33</accession>
<organism evidence="8 9">
    <name type="scientific">Desulfosporosinus acididurans</name>
    <dbReference type="NCBI Taxonomy" id="476652"/>
    <lineage>
        <taxon>Bacteria</taxon>
        <taxon>Bacillati</taxon>
        <taxon>Bacillota</taxon>
        <taxon>Clostridia</taxon>
        <taxon>Eubacteriales</taxon>
        <taxon>Desulfitobacteriaceae</taxon>
        <taxon>Desulfosporosinus</taxon>
    </lineage>
</organism>
<evidence type="ECO:0000256" key="2">
    <source>
        <dbReference type="ARBA" id="ARBA00022679"/>
    </source>
</evidence>
<dbReference type="Proteomes" id="UP000036356">
    <property type="component" value="Unassembled WGS sequence"/>
</dbReference>
<dbReference type="InterPro" id="IPR002139">
    <property type="entry name" value="Ribo/fructo_kinase"/>
</dbReference>
<evidence type="ECO:0000259" key="7">
    <source>
        <dbReference type="Pfam" id="PF00294"/>
    </source>
</evidence>
<dbReference type="CDD" id="cd01166">
    <property type="entry name" value="KdgK"/>
    <property type="match status" value="1"/>
</dbReference>
<keyword evidence="4 6" id="KW-0418">Kinase</keyword>
<sequence length="315" mass="34410">MDVVSFGESLVVFNPDTPGPLRQVNGFRKSLGGAESNVLIALARLGHKVGWFSKLGDDEFGRYILNSIRAEGVDTSQVKMLRQESTGLLFKENYQSANPNVIYYRKNSAASTLSVDDINEDYLKQAKILHFTGITPALSSSACEAVFKAVEIAKTNGVLVSFDPNLRLKLWSLDEARSTILELAHYADIIMPGIDEAELLLGIKDVEAIADYFTAQGSKIVAIKLGSEGCYLRQESESRYVPGFKVEKVIDTVGAGDGFAAGLLAGILRKESLEESGKYANGIGAMATLAQGDSDGYPYFEQLLEFMGRKQRIER</sequence>
<feature type="domain" description="Carbohydrate kinase PfkB" evidence="7">
    <location>
        <begin position="2"/>
        <end position="296"/>
    </location>
</feature>
<dbReference type="PROSITE" id="PS00584">
    <property type="entry name" value="PFKB_KINASES_2"/>
    <property type="match status" value="1"/>
</dbReference>
<evidence type="ECO:0000256" key="3">
    <source>
        <dbReference type="ARBA" id="ARBA00022741"/>
    </source>
</evidence>
<dbReference type="GO" id="GO:0006000">
    <property type="term" value="P:fructose metabolic process"/>
    <property type="evidence" value="ECO:0007669"/>
    <property type="project" value="UniProtKB-ARBA"/>
</dbReference>
<gene>
    <name evidence="8" type="primary">kdgK</name>
    <name evidence="8" type="ORF">DEAC_c22300</name>
</gene>